<keyword evidence="5" id="KW-0694">RNA-binding</keyword>
<dbReference type="GO" id="GO:0003723">
    <property type="term" value="F:RNA binding"/>
    <property type="evidence" value="ECO:0007669"/>
    <property type="project" value="UniProtKB-KW"/>
</dbReference>
<gene>
    <name evidence="8" type="ORF">ABW02_17720</name>
</gene>
<proteinExistence type="predicted"/>
<feature type="coiled-coil region" evidence="6">
    <location>
        <begin position="178"/>
        <end position="205"/>
    </location>
</feature>
<organism evidence="8 9">
    <name type="scientific">Niallia circulans</name>
    <name type="common">Bacillus circulans</name>
    <dbReference type="NCBI Taxonomy" id="1397"/>
    <lineage>
        <taxon>Bacteria</taxon>
        <taxon>Bacillati</taxon>
        <taxon>Bacillota</taxon>
        <taxon>Bacilli</taxon>
        <taxon>Bacillales</taxon>
        <taxon>Bacillaceae</taxon>
        <taxon>Niallia</taxon>
    </lineage>
</organism>
<evidence type="ECO:0000256" key="4">
    <source>
        <dbReference type="ARBA" id="ARBA00022842"/>
    </source>
</evidence>
<dbReference type="GO" id="GO:0004540">
    <property type="term" value="F:RNA nuclease activity"/>
    <property type="evidence" value="ECO:0007669"/>
    <property type="project" value="InterPro"/>
</dbReference>
<dbReference type="PANTHER" id="PTHR30001">
    <property type="entry name" value="RIBONUCLEASE"/>
    <property type="match status" value="1"/>
</dbReference>
<accession>A0A0J1IF00</accession>
<dbReference type="InterPro" id="IPR004659">
    <property type="entry name" value="RNase_E/G"/>
</dbReference>
<dbReference type="Gene3D" id="3.40.1260.20">
    <property type="entry name" value="Ribonuclease E, catalytic domain"/>
    <property type="match status" value="1"/>
</dbReference>
<evidence type="ECO:0000259" key="7">
    <source>
        <dbReference type="PROSITE" id="PS50126"/>
    </source>
</evidence>
<evidence type="ECO:0000256" key="5">
    <source>
        <dbReference type="ARBA" id="ARBA00022884"/>
    </source>
</evidence>
<dbReference type="Gene3D" id="2.40.50.140">
    <property type="entry name" value="Nucleic acid-binding proteins"/>
    <property type="match status" value="1"/>
</dbReference>
<protein>
    <submittedName>
        <fullName evidence="8">Axial filament protein</fullName>
    </submittedName>
</protein>
<dbReference type="InterPro" id="IPR003029">
    <property type="entry name" value="S1_domain"/>
</dbReference>
<dbReference type="GO" id="GO:0006364">
    <property type="term" value="P:rRNA processing"/>
    <property type="evidence" value="ECO:0007669"/>
    <property type="project" value="TreeGrafter"/>
</dbReference>
<keyword evidence="9" id="KW-1185">Reference proteome</keyword>
<dbReference type="GO" id="GO:0046872">
    <property type="term" value="F:metal ion binding"/>
    <property type="evidence" value="ECO:0007669"/>
    <property type="project" value="UniProtKB-KW"/>
</dbReference>
<name>A0A0J1IF00_NIACI</name>
<dbReference type="NCBIfam" id="TIGR00757">
    <property type="entry name" value="RNaseEG"/>
    <property type="match status" value="1"/>
</dbReference>
<sequence>MILNQVIVNIKTRENRFAYLIDGKVEKMYVQQPQYKTTVGNIYLGQVTKVIPGMNAAFVEIGEGKGAYLPREKMISFVRSEGTLEEKKKISVSSYIKQGERILVQVIKDAAGPKGAKITGIIEISGEHLVYMPYGRYVAVSKKIHSHTAQKELRNIGSRIKTDNEGIIFRTTAANCSEETLRLELEALRQEYKGLEQKARQKKIMLVHENDEFTKQLNILFKQMKEGEIIVDSLEERKNWQAMYPHLTVSFYQGSEDLFSYYHVEREIDKALKRVVWLPNGSYLIVDQAEAATIIDVNTGKYEGKHQLEQTVFQTNMLAAKEAARQIKLRDLSGIILIDFIDMKSEEEKKVMDILEKELQSDNRQSKVIGFTSLGILQLTRKKTMKSLSETLQSKCVICEGTGLVKSASSMAFQLERELWEYRNKDMELVEVIVSQDVYPLFMGGGNNHKKRLEEVLGFMIKMEIAEFPKPDYFIRMVK</sequence>
<evidence type="ECO:0000256" key="1">
    <source>
        <dbReference type="ARBA" id="ARBA00001946"/>
    </source>
</evidence>
<dbReference type="Proteomes" id="UP000036045">
    <property type="component" value="Unassembled WGS sequence"/>
</dbReference>
<dbReference type="AlphaFoldDB" id="A0A0J1IF00"/>
<dbReference type="GO" id="GO:0016787">
    <property type="term" value="F:hydrolase activity"/>
    <property type="evidence" value="ECO:0007669"/>
    <property type="project" value="UniProtKB-KW"/>
</dbReference>
<evidence type="ECO:0000256" key="3">
    <source>
        <dbReference type="ARBA" id="ARBA00022801"/>
    </source>
</evidence>
<comment type="cofactor">
    <cofactor evidence="1">
        <name>Mg(2+)</name>
        <dbReference type="ChEBI" id="CHEBI:18420"/>
    </cofactor>
</comment>
<dbReference type="SUPFAM" id="SSF50249">
    <property type="entry name" value="Nucleic acid-binding proteins"/>
    <property type="match status" value="1"/>
</dbReference>
<dbReference type="GO" id="GO:0005737">
    <property type="term" value="C:cytoplasm"/>
    <property type="evidence" value="ECO:0007669"/>
    <property type="project" value="TreeGrafter"/>
</dbReference>
<keyword evidence="2" id="KW-0479">Metal-binding</keyword>
<evidence type="ECO:0000256" key="6">
    <source>
        <dbReference type="SAM" id="Coils"/>
    </source>
</evidence>
<dbReference type="InterPro" id="IPR012340">
    <property type="entry name" value="NA-bd_OB-fold"/>
</dbReference>
<dbReference type="SMART" id="SM00316">
    <property type="entry name" value="S1"/>
    <property type="match status" value="1"/>
</dbReference>
<dbReference type="PATRIC" id="fig|1397.4.peg.2243"/>
<dbReference type="PROSITE" id="PS50126">
    <property type="entry name" value="S1"/>
    <property type="match status" value="1"/>
</dbReference>
<evidence type="ECO:0000313" key="8">
    <source>
        <dbReference type="EMBL" id="KLV24523.1"/>
    </source>
</evidence>
<evidence type="ECO:0000313" key="9">
    <source>
        <dbReference type="Proteomes" id="UP000036045"/>
    </source>
</evidence>
<dbReference type="Pfam" id="PF10150">
    <property type="entry name" value="RNase_E_G"/>
    <property type="match status" value="1"/>
</dbReference>
<dbReference type="RefSeq" id="WP_047943605.1">
    <property type="nucleotide sequence ID" value="NZ_JARTLH010000032.1"/>
</dbReference>
<evidence type="ECO:0000256" key="2">
    <source>
        <dbReference type="ARBA" id="ARBA00022723"/>
    </source>
</evidence>
<dbReference type="CDD" id="cd04453">
    <property type="entry name" value="S1_RNase_E"/>
    <property type="match status" value="1"/>
</dbReference>
<comment type="caution">
    <text evidence="8">The sequence shown here is derived from an EMBL/GenBank/DDBJ whole genome shotgun (WGS) entry which is preliminary data.</text>
</comment>
<keyword evidence="6" id="KW-0175">Coiled coil</keyword>
<keyword evidence="3" id="KW-0378">Hydrolase</keyword>
<keyword evidence="4" id="KW-0460">Magnesium</keyword>
<feature type="domain" description="S1 motif" evidence="7">
    <location>
        <begin position="40"/>
        <end position="127"/>
    </location>
</feature>
<dbReference type="PANTHER" id="PTHR30001:SF0">
    <property type="entry name" value="RIBONUCLEASE G"/>
    <property type="match status" value="1"/>
</dbReference>
<dbReference type="InterPro" id="IPR019307">
    <property type="entry name" value="RNA-bd_AU-1/RNase_E/G"/>
</dbReference>
<dbReference type="EMBL" id="LDPH01000020">
    <property type="protein sequence ID" value="KLV24523.1"/>
    <property type="molecule type" value="Genomic_DNA"/>
</dbReference>
<reference evidence="8 9" key="1">
    <citation type="submission" date="2015-05" db="EMBL/GenBank/DDBJ databases">
        <title>Whole genome sequence and identification of bacterial endophytes from Costus igneus.</title>
        <authorList>
            <person name="Lee Y.P."/>
            <person name="Gan H.M."/>
            <person name="Eng W."/>
            <person name="Wheatley M.S."/>
            <person name="Caraballo A."/>
            <person name="Polter S."/>
            <person name="Savka M.A."/>
            <person name="Hudson A.O."/>
        </authorList>
    </citation>
    <scope>NUCLEOTIDE SEQUENCE [LARGE SCALE GENOMIC DNA]</scope>
    <source>
        <strain evidence="8 9">RIT379</strain>
    </source>
</reference>